<gene>
    <name evidence="1" type="ORF">Vadar_019543</name>
</gene>
<reference evidence="1 2" key="1">
    <citation type="journal article" date="2021" name="Hortic Res">
        <title>High-quality reference genome and annotation aids understanding of berry development for evergreen blueberry (Vaccinium darrowii).</title>
        <authorList>
            <person name="Yu J."/>
            <person name="Hulse-Kemp A.M."/>
            <person name="Babiker E."/>
            <person name="Staton M."/>
        </authorList>
    </citation>
    <scope>NUCLEOTIDE SEQUENCE [LARGE SCALE GENOMIC DNA]</scope>
    <source>
        <strain evidence="2">cv. NJ 8807/NJ 8810</strain>
        <tissue evidence="1">Young leaf</tissue>
    </source>
</reference>
<dbReference type="Proteomes" id="UP000828048">
    <property type="component" value="Chromosome 5"/>
</dbReference>
<evidence type="ECO:0000313" key="2">
    <source>
        <dbReference type="Proteomes" id="UP000828048"/>
    </source>
</evidence>
<name>A0ACB7Y0V3_9ERIC</name>
<accession>A0ACB7Y0V3</accession>
<protein>
    <submittedName>
        <fullName evidence="1">Uncharacterized protein</fullName>
    </submittedName>
</protein>
<dbReference type="EMBL" id="CM037155">
    <property type="protein sequence ID" value="KAH7846907.1"/>
    <property type="molecule type" value="Genomic_DNA"/>
</dbReference>
<sequence length="281" mass="31931">MWHNQRINPSRCAWISCYGVPLIARHSETFHNIGKLMGEVIKLDEITAKSIAFDKGRMFIVTDQLQCINEMVDLKVKGEVYPIKIVEDPFVETSWENRIVTSIKVGAHEKDADDDVSGYKDDTFAFANTGDQAKLSTPLGFNQFIESSIHVEECKENSQAEGNTFEDGADSDFPTLSGKDVVSAFDETPSFIDETPSFIEYSSKETHNQLNLQHQRISDSLSCLLISQLHQRQYKPVQHRRRHCHEKTHKILLVRLSLGPITARMESENSCSNGEQRNRVD</sequence>
<keyword evidence="2" id="KW-1185">Reference proteome</keyword>
<evidence type="ECO:0000313" key="1">
    <source>
        <dbReference type="EMBL" id="KAH7846907.1"/>
    </source>
</evidence>
<organism evidence="1 2">
    <name type="scientific">Vaccinium darrowii</name>
    <dbReference type="NCBI Taxonomy" id="229202"/>
    <lineage>
        <taxon>Eukaryota</taxon>
        <taxon>Viridiplantae</taxon>
        <taxon>Streptophyta</taxon>
        <taxon>Embryophyta</taxon>
        <taxon>Tracheophyta</taxon>
        <taxon>Spermatophyta</taxon>
        <taxon>Magnoliopsida</taxon>
        <taxon>eudicotyledons</taxon>
        <taxon>Gunneridae</taxon>
        <taxon>Pentapetalae</taxon>
        <taxon>asterids</taxon>
        <taxon>Ericales</taxon>
        <taxon>Ericaceae</taxon>
        <taxon>Vaccinioideae</taxon>
        <taxon>Vaccinieae</taxon>
        <taxon>Vaccinium</taxon>
    </lineage>
</organism>
<proteinExistence type="predicted"/>
<comment type="caution">
    <text evidence="1">The sequence shown here is derived from an EMBL/GenBank/DDBJ whole genome shotgun (WGS) entry which is preliminary data.</text>
</comment>